<dbReference type="Proteomes" id="UP000187059">
    <property type="component" value="Plasmid pPABY2"/>
</dbReference>
<gene>
    <name evidence="3" type="ORF">Ga0080574_TMP218</name>
</gene>
<dbReference type="GO" id="GO:0032787">
    <property type="term" value="P:monocarboxylic acid metabolic process"/>
    <property type="evidence" value="ECO:0007669"/>
    <property type="project" value="UniProtKB-ARBA"/>
</dbReference>
<dbReference type="EMBL" id="CP015090">
    <property type="protein sequence ID" value="APZ50552.1"/>
    <property type="molecule type" value="Genomic_DNA"/>
</dbReference>
<dbReference type="PRINTS" id="PR00081">
    <property type="entry name" value="GDHRDH"/>
</dbReference>
<dbReference type="PRINTS" id="PR00080">
    <property type="entry name" value="SDRFAMILY"/>
</dbReference>
<dbReference type="PANTHER" id="PTHR42879:SF2">
    <property type="entry name" value="3-OXOACYL-[ACYL-CARRIER-PROTEIN] REDUCTASE FABG"/>
    <property type="match status" value="1"/>
</dbReference>
<dbReference type="InterPro" id="IPR036291">
    <property type="entry name" value="NAD(P)-bd_dom_sf"/>
</dbReference>
<dbReference type="SUPFAM" id="SSF51735">
    <property type="entry name" value="NAD(P)-binding Rossmann-fold domains"/>
    <property type="match status" value="1"/>
</dbReference>
<dbReference type="InterPro" id="IPR002347">
    <property type="entry name" value="SDR_fam"/>
</dbReference>
<keyword evidence="3" id="KW-0614">Plasmid</keyword>
<dbReference type="EC" id="1.1.1.100" evidence="3"/>
<reference evidence="3 4" key="1">
    <citation type="submission" date="2016-04" db="EMBL/GenBank/DDBJ databases">
        <title>Deep-sea bacteria in the southern Pacific.</title>
        <authorList>
            <person name="Tang K."/>
        </authorList>
    </citation>
    <scope>NUCLEOTIDE SEQUENCE [LARGE SCALE GENOMIC DNA]</scope>
    <source>
        <strain evidence="3 4">JLT2014</strain>
        <plasmid evidence="4">ppaby2</plasmid>
    </source>
</reference>
<dbReference type="FunFam" id="3.40.50.720:FF:000173">
    <property type="entry name" value="3-oxoacyl-[acyl-carrier protein] reductase"/>
    <property type="match status" value="1"/>
</dbReference>
<sequence length="224" mass="23862">MRLAEEGANVVIADIAPAEEVVAEAEKLGVKALAIHCDMSSGESIAAMGQQVASEMGGCDILVHNAGIYPAQLFEEMSFDDWRRVLSINLDSIFHLTKAVLPGMKEKGWGRIIAVSSTTFHSGLAYNSHYSASKAGLIAFARALASESGEFGITVNTIAPGLVRTPTTEGGPQSQWFDMLAQQQAIKRTETPDDLVGPMAFLASDDAAFVTGQTLLVDGGWRFV</sequence>
<dbReference type="PROSITE" id="PS00061">
    <property type="entry name" value="ADH_SHORT"/>
    <property type="match status" value="1"/>
</dbReference>
<dbReference type="Pfam" id="PF13561">
    <property type="entry name" value="adh_short_C2"/>
    <property type="match status" value="1"/>
</dbReference>
<evidence type="ECO:0000256" key="1">
    <source>
        <dbReference type="ARBA" id="ARBA00006484"/>
    </source>
</evidence>
<proteinExistence type="inferred from homology"/>
<dbReference type="InterPro" id="IPR050259">
    <property type="entry name" value="SDR"/>
</dbReference>
<dbReference type="CDD" id="cd05233">
    <property type="entry name" value="SDR_c"/>
    <property type="match status" value="1"/>
</dbReference>
<geneLocation type="plasmid" evidence="4">
    <name>ppaby2</name>
</geneLocation>
<evidence type="ECO:0000256" key="2">
    <source>
        <dbReference type="ARBA" id="ARBA00023002"/>
    </source>
</evidence>
<name>A0A1P8UMB9_9RHOB</name>
<dbReference type="InterPro" id="IPR020904">
    <property type="entry name" value="Sc_DH/Rdtase_CS"/>
</dbReference>
<dbReference type="GO" id="GO:0004316">
    <property type="term" value="F:3-oxoacyl-[acyl-carrier-protein] reductase (NADPH) activity"/>
    <property type="evidence" value="ECO:0007669"/>
    <property type="project" value="UniProtKB-EC"/>
</dbReference>
<comment type="similarity">
    <text evidence="1">Belongs to the short-chain dehydrogenases/reductases (SDR) family.</text>
</comment>
<dbReference type="PANTHER" id="PTHR42879">
    <property type="entry name" value="3-OXOACYL-(ACYL-CARRIER-PROTEIN) REDUCTASE"/>
    <property type="match status" value="1"/>
</dbReference>
<keyword evidence="4" id="KW-1185">Reference proteome</keyword>
<dbReference type="Gene3D" id="3.40.50.720">
    <property type="entry name" value="NAD(P)-binding Rossmann-like Domain"/>
    <property type="match status" value="1"/>
</dbReference>
<evidence type="ECO:0000313" key="4">
    <source>
        <dbReference type="Proteomes" id="UP000187059"/>
    </source>
</evidence>
<dbReference type="KEGG" id="paby:Ga0080574_TMP218"/>
<accession>A0A1P8UMB9</accession>
<organism evidence="3 4">
    <name type="scientific">Salipiger abyssi</name>
    <dbReference type="NCBI Taxonomy" id="1250539"/>
    <lineage>
        <taxon>Bacteria</taxon>
        <taxon>Pseudomonadati</taxon>
        <taxon>Pseudomonadota</taxon>
        <taxon>Alphaproteobacteria</taxon>
        <taxon>Rhodobacterales</taxon>
        <taxon>Roseobacteraceae</taxon>
        <taxon>Salipiger</taxon>
    </lineage>
</organism>
<keyword evidence="2 3" id="KW-0560">Oxidoreductase</keyword>
<protein>
    <submittedName>
        <fullName evidence="3">3-oxoacyl-(Acyl-carrier protein) reductase</fullName>
        <ecNumber evidence="3">1.1.1.100</ecNumber>
    </submittedName>
</protein>
<dbReference type="AlphaFoldDB" id="A0A1P8UMB9"/>
<evidence type="ECO:0000313" key="3">
    <source>
        <dbReference type="EMBL" id="APZ50552.1"/>
    </source>
</evidence>